<dbReference type="SUPFAM" id="SSF50156">
    <property type="entry name" value="PDZ domain-like"/>
    <property type="match status" value="1"/>
</dbReference>
<dbReference type="Gene3D" id="2.30.42.10">
    <property type="match status" value="1"/>
</dbReference>
<evidence type="ECO:0000256" key="7">
    <source>
        <dbReference type="ARBA" id="ARBA00022989"/>
    </source>
</evidence>
<evidence type="ECO:0000256" key="4">
    <source>
        <dbReference type="ARBA" id="ARBA00022519"/>
    </source>
</evidence>
<keyword evidence="7" id="KW-1133">Transmembrane helix</keyword>
<dbReference type="AlphaFoldDB" id="A0A7C9GN92"/>
<keyword evidence="3" id="KW-1003">Cell membrane</keyword>
<evidence type="ECO:0000256" key="8">
    <source>
        <dbReference type="ARBA" id="ARBA00023136"/>
    </source>
</evidence>
<dbReference type="Pfam" id="PF17820">
    <property type="entry name" value="PDZ_6"/>
    <property type="match status" value="1"/>
</dbReference>
<dbReference type="InterPro" id="IPR041489">
    <property type="entry name" value="PDZ_6"/>
</dbReference>
<evidence type="ECO:0000259" key="9">
    <source>
        <dbReference type="PROSITE" id="PS50106"/>
    </source>
</evidence>
<evidence type="ECO:0000256" key="1">
    <source>
        <dbReference type="ARBA" id="ARBA00004533"/>
    </source>
</evidence>
<dbReference type="InterPro" id="IPR036034">
    <property type="entry name" value="PDZ_sf"/>
</dbReference>
<keyword evidence="5" id="KW-0812">Transmembrane</keyword>
<dbReference type="Gene3D" id="2.30.30.830">
    <property type="match status" value="1"/>
</dbReference>
<dbReference type="OrthoDB" id="9812912at2"/>
<dbReference type="Pfam" id="PF11356">
    <property type="entry name" value="T2SSC"/>
    <property type="match status" value="1"/>
</dbReference>
<dbReference type="PROSITE" id="PS50106">
    <property type="entry name" value="PDZ"/>
    <property type="match status" value="1"/>
</dbReference>
<accession>A0A7C9GN92</accession>
<reference evidence="10 11" key="1">
    <citation type="submission" date="2019-09" db="EMBL/GenBank/DDBJ databases">
        <title>Polymorphobacter sp. isolated from a lake in China.</title>
        <authorList>
            <person name="Liu Z."/>
        </authorList>
    </citation>
    <scope>NUCLEOTIDE SEQUENCE [LARGE SCALE GENOMIC DNA]</scope>
    <source>
        <strain evidence="10 11">D40P</strain>
    </source>
</reference>
<keyword evidence="6" id="KW-0653">Protein transport</keyword>
<comment type="subcellular location">
    <subcellularLocation>
        <location evidence="1">Cell inner membrane</location>
    </subcellularLocation>
</comment>
<keyword evidence="11" id="KW-1185">Reference proteome</keyword>
<keyword evidence="8" id="KW-0472">Membrane</keyword>
<evidence type="ECO:0000313" key="11">
    <source>
        <dbReference type="Proteomes" id="UP000481327"/>
    </source>
</evidence>
<name>A0A7C9GN92_9SPHN</name>
<sequence>MRLQFQRPGAWSPMAVSREHAFATTINVLECLVLGALAWQVARLGWTIATPAASLGDWTQPVNVPGAPDRTIVGSYDPFFRSAVDEGSAVSDLDLVLAGTRVDQVSGRGSAIIGTPDGVQSSYAVGELIQPGVTLTAVGFDSVTISRGGTTERLFVDQSAGAAPVTMPQASASSGGTTDEAGAALAADVTITPRRDGATITGYVLTPKGSGAAFAAAGLQPGDVLVSVDGATVTSLRDVAGLSQQLAGGGIDITVERNGRPATFRIGAK</sequence>
<evidence type="ECO:0000256" key="6">
    <source>
        <dbReference type="ARBA" id="ARBA00022927"/>
    </source>
</evidence>
<organism evidence="10 11">
    <name type="scientific">Sandarakinorhabdus fusca</name>
    <dbReference type="NCBI Taxonomy" id="1439888"/>
    <lineage>
        <taxon>Bacteria</taxon>
        <taxon>Pseudomonadati</taxon>
        <taxon>Pseudomonadota</taxon>
        <taxon>Alphaproteobacteria</taxon>
        <taxon>Sphingomonadales</taxon>
        <taxon>Sphingosinicellaceae</taxon>
        <taxon>Sandarakinorhabdus</taxon>
    </lineage>
</organism>
<comment type="caution">
    <text evidence="10">The sequence shown here is derived from an EMBL/GenBank/DDBJ whole genome shotgun (WGS) entry which is preliminary data.</text>
</comment>
<dbReference type="InterPro" id="IPR024961">
    <property type="entry name" value="T2SS_GspC_N"/>
</dbReference>
<evidence type="ECO:0000313" key="10">
    <source>
        <dbReference type="EMBL" id="MQT16597.1"/>
    </source>
</evidence>
<evidence type="ECO:0000256" key="3">
    <source>
        <dbReference type="ARBA" id="ARBA00022475"/>
    </source>
</evidence>
<dbReference type="GO" id="GO:0015031">
    <property type="term" value="P:protein transport"/>
    <property type="evidence" value="ECO:0007669"/>
    <property type="project" value="UniProtKB-KW"/>
</dbReference>
<evidence type="ECO:0000256" key="5">
    <source>
        <dbReference type="ARBA" id="ARBA00022692"/>
    </source>
</evidence>
<protein>
    <submittedName>
        <fullName evidence="10">PDZ domain-containing protein</fullName>
    </submittedName>
</protein>
<dbReference type="Proteomes" id="UP000481327">
    <property type="component" value="Unassembled WGS sequence"/>
</dbReference>
<dbReference type="EMBL" id="WIOL01000001">
    <property type="protein sequence ID" value="MQT16597.1"/>
    <property type="molecule type" value="Genomic_DNA"/>
</dbReference>
<feature type="domain" description="PDZ" evidence="9">
    <location>
        <begin position="197"/>
        <end position="247"/>
    </location>
</feature>
<evidence type="ECO:0000256" key="2">
    <source>
        <dbReference type="ARBA" id="ARBA00022448"/>
    </source>
</evidence>
<keyword evidence="4" id="KW-0997">Cell inner membrane</keyword>
<proteinExistence type="predicted"/>
<dbReference type="InterPro" id="IPR001478">
    <property type="entry name" value="PDZ"/>
</dbReference>
<keyword evidence="2" id="KW-0813">Transport</keyword>
<gene>
    <name evidence="10" type="ORF">F3168_04895</name>
</gene>
<dbReference type="GO" id="GO:0005886">
    <property type="term" value="C:plasma membrane"/>
    <property type="evidence" value="ECO:0007669"/>
    <property type="project" value="UniProtKB-SubCell"/>
</dbReference>